<evidence type="ECO:0000256" key="1">
    <source>
        <dbReference type="ARBA" id="ARBA00004123"/>
    </source>
</evidence>
<dbReference type="GO" id="GO:0035267">
    <property type="term" value="C:NuA4 histone acetyltransferase complex"/>
    <property type="evidence" value="ECO:0007669"/>
    <property type="project" value="UniProtKB-UniRule"/>
</dbReference>
<dbReference type="PANTHER" id="PTHR13476">
    <property type="entry name" value="CHROMATIN MODIFICATION-RELATED PROTEIN MEAF6"/>
    <property type="match status" value="1"/>
</dbReference>
<name>A0A8X7NNX8_CANPA</name>
<evidence type="ECO:0000256" key="4">
    <source>
        <dbReference type="ARBA" id="ARBA00022853"/>
    </source>
</evidence>
<evidence type="ECO:0000256" key="5">
    <source>
        <dbReference type="ARBA" id="ARBA00023015"/>
    </source>
</evidence>
<comment type="caution">
    <text evidence="11">The sequence shown here is derived from an EMBL/GenBank/DDBJ whole genome shotgun (WGS) entry which is preliminary data.</text>
</comment>
<sequence>MANEGTEESKGLPEKQEPTQEKTSDVQKSTSSPSKGPTTDPSKSPQKNNNNNNNNAKSDTASSSQSKPSTPSSTKSSKGAASIDKYNDLKKKLIQQILKKQEIGNKLSKLEDTIYQKESDYFESSYSGNIVKGFENFAKSGGGGASGVSGGGGGGGSGTSGFKRRIVYTEDDHIFSLSSISFVKNMVKRHGANYAAATTVVGNGSLSNGSASSIINSKDDFDDYEDSIDPTTANLGVKHNSSQSSAVAPVATATATSSAAAAAPSTENAKSETSRSSTPSRKRKARTIED</sequence>
<dbReference type="Pfam" id="PF09340">
    <property type="entry name" value="NuA4"/>
    <property type="match status" value="1"/>
</dbReference>
<proteinExistence type="inferred from homology"/>
<comment type="function">
    <text evidence="9">Component of the NuA4 histone acetyltransferase complex which is involved in transcriptional activation of selected genes principally by acetylation of nucleosomal histone H4 and H2A. The NuA4 complex is also involved in DNA repair.</text>
</comment>
<evidence type="ECO:0000256" key="10">
    <source>
        <dbReference type="SAM" id="MobiDB-lite"/>
    </source>
</evidence>
<reference evidence="11" key="1">
    <citation type="submission" date="2020-03" db="EMBL/GenBank/DDBJ databases">
        <title>FDA dAtabase for Regulatory Grade micrObial Sequences (FDA-ARGOS): Supporting development and validation of Infectious Disease Dx tests.</title>
        <authorList>
            <person name="Campos J."/>
            <person name="Goldberg B."/>
            <person name="Tallon L."/>
            <person name="Sadzewicz L."/>
            <person name="Vavikolanu K."/>
            <person name="Mehta A."/>
            <person name="Aluvathingal J."/>
            <person name="Nadendla S."/>
            <person name="Nandy P."/>
            <person name="Geyer C."/>
            <person name="Yan Y."/>
            <person name="Sichtig H."/>
        </authorList>
    </citation>
    <scope>NUCLEOTIDE SEQUENCE [LARGE SCALE GENOMIC DNA]</scope>
    <source>
        <strain evidence="11">FDAARGOS_652</strain>
    </source>
</reference>
<evidence type="ECO:0000256" key="3">
    <source>
        <dbReference type="ARBA" id="ARBA00018504"/>
    </source>
</evidence>
<feature type="compositionally biased region" description="Low complexity" evidence="10">
    <location>
        <begin position="28"/>
        <end position="81"/>
    </location>
</feature>
<comment type="similarity">
    <text evidence="2 9">Belongs to the EAF6 family.</text>
</comment>
<evidence type="ECO:0000313" key="11">
    <source>
        <dbReference type="EMBL" id="KAF6059134.1"/>
    </source>
</evidence>
<dbReference type="GO" id="GO:0006281">
    <property type="term" value="P:DNA repair"/>
    <property type="evidence" value="ECO:0007669"/>
    <property type="project" value="UniProtKB-UniRule"/>
</dbReference>
<evidence type="ECO:0000313" key="12">
    <source>
        <dbReference type="Proteomes" id="UP000590412"/>
    </source>
</evidence>
<evidence type="ECO:0000256" key="8">
    <source>
        <dbReference type="ARBA" id="ARBA00023242"/>
    </source>
</evidence>
<evidence type="ECO:0000256" key="9">
    <source>
        <dbReference type="RuleBase" id="RU368022"/>
    </source>
</evidence>
<feature type="compositionally biased region" description="Basic residues" evidence="10">
    <location>
        <begin position="280"/>
        <end position="290"/>
    </location>
</feature>
<accession>A0A8X7NNX8</accession>
<protein>
    <recommendedName>
        <fullName evidence="3 9">Chromatin modification-related protein EAF6</fullName>
    </recommendedName>
</protein>
<dbReference type="Proteomes" id="UP000590412">
    <property type="component" value="Unassembled WGS sequence"/>
</dbReference>
<comment type="subcellular location">
    <subcellularLocation>
        <location evidence="1 9">Nucleus</location>
    </subcellularLocation>
</comment>
<dbReference type="GO" id="GO:0005634">
    <property type="term" value="C:nucleus"/>
    <property type="evidence" value="ECO:0007669"/>
    <property type="project" value="UniProtKB-SubCell"/>
</dbReference>
<comment type="subunit">
    <text evidence="9">Component of the NuA4 histone acetyltransferase complex.</text>
</comment>
<dbReference type="OrthoDB" id="440324at2759"/>
<keyword evidence="6" id="KW-0175">Coiled coil</keyword>
<keyword evidence="7 9" id="KW-0804">Transcription</keyword>
<dbReference type="GO" id="GO:0006325">
    <property type="term" value="P:chromatin organization"/>
    <property type="evidence" value="ECO:0007669"/>
    <property type="project" value="UniProtKB-KW"/>
</dbReference>
<evidence type="ECO:0000256" key="7">
    <source>
        <dbReference type="ARBA" id="ARBA00023163"/>
    </source>
</evidence>
<gene>
    <name evidence="11" type="ORF">FOB60_000716</name>
</gene>
<feature type="compositionally biased region" description="Basic and acidic residues" evidence="10">
    <location>
        <begin position="7"/>
        <end position="25"/>
    </location>
</feature>
<dbReference type="EMBL" id="JABWAB010000001">
    <property type="protein sequence ID" value="KAF6059134.1"/>
    <property type="molecule type" value="Genomic_DNA"/>
</dbReference>
<evidence type="ECO:0000256" key="2">
    <source>
        <dbReference type="ARBA" id="ARBA00010916"/>
    </source>
</evidence>
<feature type="region of interest" description="Disordered" evidence="10">
    <location>
        <begin position="1"/>
        <end position="81"/>
    </location>
</feature>
<feature type="region of interest" description="Disordered" evidence="10">
    <location>
        <begin position="235"/>
        <end position="290"/>
    </location>
</feature>
<dbReference type="AlphaFoldDB" id="A0A8X7NNX8"/>
<keyword evidence="5 9" id="KW-0805">Transcription regulation</keyword>
<keyword evidence="9" id="KW-0234">DNA repair</keyword>
<keyword evidence="9" id="KW-0227">DNA damage</keyword>
<keyword evidence="8 9" id="KW-0539">Nucleus</keyword>
<evidence type="ECO:0000256" key="6">
    <source>
        <dbReference type="ARBA" id="ARBA00023054"/>
    </source>
</evidence>
<organism evidence="11 12">
    <name type="scientific">Candida parapsilosis</name>
    <name type="common">Yeast</name>
    <dbReference type="NCBI Taxonomy" id="5480"/>
    <lineage>
        <taxon>Eukaryota</taxon>
        <taxon>Fungi</taxon>
        <taxon>Dikarya</taxon>
        <taxon>Ascomycota</taxon>
        <taxon>Saccharomycotina</taxon>
        <taxon>Pichiomycetes</taxon>
        <taxon>Debaryomycetaceae</taxon>
        <taxon>Candida/Lodderomyces clade</taxon>
        <taxon>Candida</taxon>
    </lineage>
</organism>
<dbReference type="InterPro" id="IPR015418">
    <property type="entry name" value="Eaf6"/>
</dbReference>
<feature type="compositionally biased region" description="Low complexity" evidence="10">
    <location>
        <begin position="241"/>
        <end position="266"/>
    </location>
</feature>
<keyword evidence="4 9" id="KW-0156">Chromatin regulator</keyword>